<evidence type="ECO:0008006" key="4">
    <source>
        <dbReference type="Google" id="ProtNLM"/>
    </source>
</evidence>
<dbReference type="STRING" id="1903179.BI347_08170"/>
<sequence>MRPPWFFNLRADAAAILLAGPLVSLALYLAVQQRGPSFLLCALAFALLLDLPHVLHTYIRLFANPADFQRHRQSFWRSLLILALLCSALGTLGQYAILVTIWVYWQPYHVCKQHFGVATLYARKSGYKHSTRHVLLLLICGFAAPLLYRLCHGGFRFGQYQLFGQSLPFSGLQVYTPPLPAWSAGIGYAVFGLAALVYMAREYQAARRAAGLPRFVNLMLAIVLILYNAAYLLISDLYALILIATSVHAIQYHLVCASTVRNLYAQPSEQDNAASPLLHALQRGVRYLTRHPLAWCGALLMASLLVLSSELPTLGILPLIVVLHHFYLDGVIWKRS</sequence>
<feature type="transmembrane region" description="Helical" evidence="1">
    <location>
        <begin position="315"/>
        <end position="333"/>
    </location>
</feature>
<proteinExistence type="predicted"/>
<name>A0A1S1X6C2_9NEIS</name>
<keyword evidence="1" id="KW-0472">Membrane</keyword>
<dbReference type="Proteomes" id="UP000180088">
    <property type="component" value="Unassembled WGS sequence"/>
</dbReference>
<feature type="transmembrane region" description="Helical" evidence="1">
    <location>
        <begin position="79"/>
        <end position="105"/>
    </location>
</feature>
<accession>A0A1S1X6C2</accession>
<feature type="transmembrane region" description="Helical" evidence="1">
    <location>
        <begin position="212"/>
        <end position="231"/>
    </location>
</feature>
<comment type="caution">
    <text evidence="2">The sequence shown here is derived from an EMBL/GenBank/DDBJ whole genome shotgun (WGS) entry which is preliminary data.</text>
</comment>
<dbReference type="EMBL" id="MKCS01000001">
    <property type="protein sequence ID" value="OHX14957.1"/>
    <property type="molecule type" value="Genomic_DNA"/>
</dbReference>
<dbReference type="AlphaFoldDB" id="A0A1S1X6C2"/>
<keyword evidence="1" id="KW-1133">Transmembrane helix</keyword>
<organism evidence="2 3">
    <name type="scientific">Chromobacterium sphagni</name>
    <dbReference type="NCBI Taxonomy" id="1903179"/>
    <lineage>
        <taxon>Bacteria</taxon>
        <taxon>Pseudomonadati</taxon>
        <taxon>Pseudomonadota</taxon>
        <taxon>Betaproteobacteria</taxon>
        <taxon>Neisseriales</taxon>
        <taxon>Chromobacteriaceae</taxon>
        <taxon>Chromobacterium</taxon>
    </lineage>
</organism>
<reference evidence="2 3" key="1">
    <citation type="submission" date="2016-09" db="EMBL/GenBank/DDBJ databases">
        <title>Chromobacterium muskegensis sp. nov., an insecticidal bacterium isolated from Sphagnum bogs.</title>
        <authorList>
            <person name="Sparks M.E."/>
            <person name="Blackburn M.B."/>
            <person name="Gundersen-Rindal D.E."/>
            <person name="Mitchell A."/>
            <person name="Farrar R."/>
            <person name="Kuhar D."/>
        </authorList>
    </citation>
    <scope>NUCLEOTIDE SEQUENCE [LARGE SCALE GENOMIC DNA]</scope>
    <source>
        <strain evidence="2 3">37-2</strain>
    </source>
</reference>
<keyword evidence="1" id="KW-0812">Transmembrane</keyword>
<feature type="transmembrane region" description="Helical" evidence="1">
    <location>
        <begin position="133"/>
        <end position="150"/>
    </location>
</feature>
<evidence type="ECO:0000313" key="3">
    <source>
        <dbReference type="Proteomes" id="UP000180088"/>
    </source>
</evidence>
<feature type="transmembrane region" description="Helical" evidence="1">
    <location>
        <begin position="13"/>
        <end position="31"/>
    </location>
</feature>
<evidence type="ECO:0000256" key="1">
    <source>
        <dbReference type="SAM" id="Phobius"/>
    </source>
</evidence>
<feature type="transmembrane region" description="Helical" evidence="1">
    <location>
        <begin position="179"/>
        <end position="200"/>
    </location>
</feature>
<evidence type="ECO:0000313" key="2">
    <source>
        <dbReference type="EMBL" id="OHX14957.1"/>
    </source>
</evidence>
<protein>
    <recommendedName>
        <fullName evidence="4">Beta-carotene 15,15'-dioxygenase</fullName>
    </recommendedName>
</protein>
<gene>
    <name evidence="2" type="ORF">BI347_08170</name>
</gene>
<feature type="transmembrane region" description="Helical" evidence="1">
    <location>
        <begin position="38"/>
        <end position="59"/>
    </location>
</feature>